<keyword evidence="5" id="KW-0378">Hydrolase</keyword>
<reference evidence="9 10" key="1">
    <citation type="submission" date="2020-08" db="EMBL/GenBank/DDBJ databases">
        <title>Draft genome sequencing of an Anaerocolumna strain isolated from anoxic soil subjected to BSD treatment.</title>
        <authorList>
            <person name="Uek A."/>
            <person name="Tonouchi A."/>
        </authorList>
    </citation>
    <scope>NUCLEOTIDE SEQUENCE [LARGE SCALE GENOMIC DNA]</scope>
    <source>
        <strain evidence="9 10">CTTW</strain>
    </source>
</reference>
<evidence type="ECO:0000256" key="6">
    <source>
        <dbReference type="ARBA" id="ARBA00023295"/>
    </source>
</evidence>
<evidence type="ECO:0000256" key="4">
    <source>
        <dbReference type="ARBA" id="ARBA00013303"/>
    </source>
</evidence>
<dbReference type="SUPFAM" id="SSF49303">
    <property type="entry name" value="beta-Galactosidase/glucuronidase domain"/>
    <property type="match status" value="2"/>
</dbReference>
<evidence type="ECO:0000256" key="2">
    <source>
        <dbReference type="ARBA" id="ARBA00007401"/>
    </source>
</evidence>
<protein>
    <recommendedName>
        <fullName evidence="4">Beta-galactosidase</fullName>
        <ecNumber evidence="3">3.2.1.23</ecNumber>
    </recommendedName>
    <alternativeName>
        <fullName evidence="7">Lactase</fullName>
    </alternativeName>
</protein>
<accession>A0A7I8DG85</accession>
<dbReference type="SMART" id="SM01038">
    <property type="entry name" value="Bgal_small_N"/>
    <property type="match status" value="1"/>
</dbReference>
<dbReference type="Proteomes" id="UP000515703">
    <property type="component" value="Chromosome"/>
</dbReference>
<dbReference type="EMBL" id="AP023368">
    <property type="protein sequence ID" value="BCJ97508.1"/>
    <property type="molecule type" value="Genomic_DNA"/>
</dbReference>
<dbReference type="InterPro" id="IPR032312">
    <property type="entry name" value="LacZ_4"/>
</dbReference>
<dbReference type="GO" id="GO:0030246">
    <property type="term" value="F:carbohydrate binding"/>
    <property type="evidence" value="ECO:0007669"/>
    <property type="project" value="InterPro"/>
</dbReference>
<comment type="similarity">
    <text evidence="2">Belongs to the glycosyl hydrolase 2 family.</text>
</comment>
<reference evidence="9 10" key="2">
    <citation type="submission" date="2020-08" db="EMBL/GenBank/DDBJ databases">
        <authorList>
            <person name="Ueki A."/>
            <person name="Tonouchi A."/>
        </authorList>
    </citation>
    <scope>NUCLEOTIDE SEQUENCE [LARGE SCALE GENOMIC DNA]</scope>
    <source>
        <strain evidence="9 10">CTTW</strain>
    </source>
</reference>
<dbReference type="GO" id="GO:0005990">
    <property type="term" value="P:lactose catabolic process"/>
    <property type="evidence" value="ECO:0007669"/>
    <property type="project" value="TreeGrafter"/>
</dbReference>
<dbReference type="Pfam" id="PF02836">
    <property type="entry name" value="Glyco_hydro_2_C"/>
    <property type="match status" value="1"/>
</dbReference>
<dbReference type="InterPro" id="IPR013783">
    <property type="entry name" value="Ig-like_fold"/>
</dbReference>
<dbReference type="PANTHER" id="PTHR46323">
    <property type="entry name" value="BETA-GALACTOSIDASE"/>
    <property type="match status" value="1"/>
</dbReference>
<keyword evidence="6" id="KW-0326">Glycosidase</keyword>
<sequence>MKLDNYYENPAILHVGTQKNRSFYIPYDTEGREMRVMLNGKWQLEFYSNPDEVRDFLREESVPDTMKEIEVPSSWQLLGYDKNQYVNIYYPFPYDPPYVPADNPCGLYTKAVTFTAEELQRKLYLNFEGVDSCFYLWINKTFAGYSQVSHSTSEFDITELVKEGENLIHVLVLKWCDGSYLEDQDKFRQSGIFRDVYILMRPKEFIRDYTIRTLLNETMDRALITLDVEVIGNPKLQWVIKDTEDTIICHEAVKASHTSFQIDNPVLWNAEEPSLYRMELITEEEIIGEKFGIRSIMVKDSVVLVNGQAVKFKGVNRHDSSPYTGAAVSREHALADLRLMKEHNINAIRTSHYPNSPWFTQMCDEFGFYVIGEADMESHGCGEVYATEDLDYVSQIAKDKRFKEAILDRIQRNVIRDKNRTCILIWSLGNESGYGENFIEAGCWVKEYDPTRLLHYEGCTWQEWQKQDMSMLDMVSRMYAPTEWIQEYCENKDNKKPFIQCEFCHAMGNGPGDLEEYFEQIYRYDNYCGGFVWEWCDHGVYMGKAEDGRDKFYYGGDFGEFPNDSNFCMDGLVYPDRRIHTGLAEYKNVIRPARVGEVRLEEGIIRIENKLDFINLRDYITIRYEIKRNGKLLAEGILEEADILPHESKCFYLEILKEKYREGEGNCYLKLEYIQRKDDSLTQTGRLCGFDQICLSERFELSGTEKECSTGLHLEDSLLRIEEEGRKYTITGEGFVYEFSKVKGTFISLRRGLEEMLKAPMEYNVFRAPTDNDKNIVLEWKNAGYDRMVTRVYQCEYTREKDSCIITCRMAMGSIYLQNFMTFEVKWTIAGNGYIKFGFEGEFDRSFPYLPRLGLLLKLPKAYQKVSYFGYGPNESYPDKHRSSYIDRFETTVKELHEDYIKPQENGSHYYCKDVQLSDGSSRISVYGNVPLSFSASLYTIEELKAKRHNFELEEADYVTLCLDYRQSGVGSNSCGPVLPEKYRLNEKKVAWEMAFLFEACKG</sequence>
<evidence type="ECO:0000313" key="10">
    <source>
        <dbReference type="Proteomes" id="UP000515703"/>
    </source>
</evidence>
<dbReference type="RefSeq" id="WP_185257927.1">
    <property type="nucleotide sequence ID" value="NZ_AP023368.1"/>
</dbReference>
<evidence type="ECO:0000256" key="1">
    <source>
        <dbReference type="ARBA" id="ARBA00001412"/>
    </source>
</evidence>
<dbReference type="InterPro" id="IPR008979">
    <property type="entry name" value="Galactose-bd-like_sf"/>
</dbReference>
<dbReference type="Pfam" id="PF00703">
    <property type="entry name" value="Glyco_hydro_2"/>
    <property type="match status" value="1"/>
</dbReference>
<dbReference type="GO" id="GO:0009341">
    <property type="term" value="C:beta-galactosidase complex"/>
    <property type="evidence" value="ECO:0007669"/>
    <property type="project" value="InterPro"/>
</dbReference>
<dbReference type="InterPro" id="IPR014718">
    <property type="entry name" value="GH-type_carb-bd"/>
</dbReference>
<dbReference type="InterPro" id="IPR011013">
    <property type="entry name" value="Gal_mutarotase_sf_dom"/>
</dbReference>
<evidence type="ECO:0000256" key="5">
    <source>
        <dbReference type="ARBA" id="ARBA00022801"/>
    </source>
</evidence>
<evidence type="ECO:0000256" key="7">
    <source>
        <dbReference type="ARBA" id="ARBA00032230"/>
    </source>
</evidence>
<evidence type="ECO:0000313" key="9">
    <source>
        <dbReference type="EMBL" id="BCJ97508.1"/>
    </source>
</evidence>
<dbReference type="GO" id="GO:0004565">
    <property type="term" value="F:beta-galactosidase activity"/>
    <property type="evidence" value="ECO:0007669"/>
    <property type="project" value="UniProtKB-EC"/>
</dbReference>
<keyword evidence="10" id="KW-1185">Reference proteome</keyword>
<dbReference type="SUPFAM" id="SSF51445">
    <property type="entry name" value="(Trans)glycosidases"/>
    <property type="match status" value="1"/>
</dbReference>
<dbReference type="Pfam" id="PF16353">
    <property type="entry name" value="LacZ_4"/>
    <property type="match status" value="1"/>
</dbReference>
<dbReference type="KEGG" id="acht:bsdcttw_05490"/>
<feature type="domain" description="Beta galactosidase small chain/" evidence="8">
    <location>
        <begin position="729"/>
        <end position="997"/>
    </location>
</feature>
<dbReference type="InterPro" id="IPR004199">
    <property type="entry name" value="B-gal_small/dom_5"/>
</dbReference>
<dbReference type="Gene3D" id="3.20.20.80">
    <property type="entry name" value="Glycosidases"/>
    <property type="match status" value="1"/>
</dbReference>
<dbReference type="PANTHER" id="PTHR46323:SF2">
    <property type="entry name" value="BETA-GALACTOSIDASE"/>
    <property type="match status" value="1"/>
</dbReference>
<dbReference type="Gene3D" id="2.70.98.10">
    <property type="match status" value="1"/>
</dbReference>
<proteinExistence type="inferred from homology"/>
<dbReference type="Pfam" id="PF02929">
    <property type="entry name" value="Bgal_small_N"/>
    <property type="match status" value="1"/>
</dbReference>
<dbReference type="InterPro" id="IPR006102">
    <property type="entry name" value="Ig-like_GH2"/>
</dbReference>
<dbReference type="Pfam" id="PF02837">
    <property type="entry name" value="Glyco_hydro_2_N"/>
    <property type="match status" value="1"/>
</dbReference>
<dbReference type="PRINTS" id="PR00132">
    <property type="entry name" value="GLHYDRLASE2"/>
</dbReference>
<dbReference type="AlphaFoldDB" id="A0A7I8DG85"/>
<gene>
    <name evidence="9" type="primary">lacZ_1</name>
    <name evidence="9" type="ORF">bsdcttw_05490</name>
</gene>
<dbReference type="PROSITE" id="PS00608">
    <property type="entry name" value="GLYCOSYL_HYDROL_F2_2"/>
    <property type="match status" value="1"/>
</dbReference>
<dbReference type="InterPro" id="IPR023232">
    <property type="entry name" value="Glyco_hydro_2_AS"/>
</dbReference>
<organism evidence="9 10">
    <name type="scientific">Anaerocolumna chitinilytica</name>
    <dbReference type="NCBI Taxonomy" id="1727145"/>
    <lineage>
        <taxon>Bacteria</taxon>
        <taxon>Bacillati</taxon>
        <taxon>Bacillota</taxon>
        <taxon>Clostridia</taxon>
        <taxon>Lachnospirales</taxon>
        <taxon>Lachnospiraceae</taxon>
        <taxon>Anaerocolumna</taxon>
    </lineage>
</organism>
<comment type="catalytic activity">
    <reaction evidence="1">
        <text>Hydrolysis of terminal non-reducing beta-D-galactose residues in beta-D-galactosides.</text>
        <dbReference type="EC" id="3.2.1.23"/>
    </reaction>
</comment>
<evidence type="ECO:0000259" key="8">
    <source>
        <dbReference type="SMART" id="SM01038"/>
    </source>
</evidence>
<dbReference type="EC" id="3.2.1.23" evidence="3"/>
<name>A0A7I8DG85_9FIRM</name>
<dbReference type="Gene3D" id="2.60.40.10">
    <property type="entry name" value="Immunoglobulins"/>
    <property type="match status" value="2"/>
</dbReference>
<dbReference type="InterPro" id="IPR006104">
    <property type="entry name" value="Glyco_hydro_2_N"/>
</dbReference>
<dbReference type="InterPro" id="IPR050347">
    <property type="entry name" value="Bact_Beta-galactosidase"/>
</dbReference>
<dbReference type="InterPro" id="IPR036156">
    <property type="entry name" value="Beta-gal/glucu_dom_sf"/>
</dbReference>
<dbReference type="SUPFAM" id="SSF74650">
    <property type="entry name" value="Galactose mutarotase-like"/>
    <property type="match status" value="1"/>
</dbReference>
<dbReference type="InterPro" id="IPR006103">
    <property type="entry name" value="Glyco_hydro_2_cat"/>
</dbReference>
<dbReference type="InterPro" id="IPR006101">
    <property type="entry name" value="Glyco_hydro_2"/>
</dbReference>
<dbReference type="InterPro" id="IPR017853">
    <property type="entry name" value="GH"/>
</dbReference>
<dbReference type="Gene3D" id="2.60.120.260">
    <property type="entry name" value="Galactose-binding domain-like"/>
    <property type="match status" value="1"/>
</dbReference>
<dbReference type="SUPFAM" id="SSF49785">
    <property type="entry name" value="Galactose-binding domain-like"/>
    <property type="match status" value="1"/>
</dbReference>
<evidence type="ECO:0000256" key="3">
    <source>
        <dbReference type="ARBA" id="ARBA00012756"/>
    </source>
</evidence>